<name>S4PCK9_9NEOP</name>
<proteinExistence type="predicted"/>
<feature type="non-terminal residue" evidence="1">
    <location>
        <position position="80"/>
    </location>
</feature>
<dbReference type="AlphaFoldDB" id="S4PCK9"/>
<organism evidence="1">
    <name type="scientific">Pararge aegeria</name>
    <name type="common">speckled wood butterfly</name>
    <dbReference type="NCBI Taxonomy" id="116150"/>
    <lineage>
        <taxon>Eukaryota</taxon>
        <taxon>Metazoa</taxon>
        <taxon>Ecdysozoa</taxon>
        <taxon>Arthropoda</taxon>
        <taxon>Hexapoda</taxon>
        <taxon>Insecta</taxon>
        <taxon>Pterygota</taxon>
        <taxon>Neoptera</taxon>
        <taxon>Endopterygota</taxon>
        <taxon>Lepidoptera</taxon>
        <taxon>Glossata</taxon>
        <taxon>Ditrysia</taxon>
        <taxon>Papilionoidea</taxon>
        <taxon>Nymphalidae</taxon>
        <taxon>Satyrinae</taxon>
        <taxon>Satyrini</taxon>
        <taxon>Parargina</taxon>
        <taxon>Pararge</taxon>
    </lineage>
</organism>
<sequence length="80" mass="9022">MHHGVGCDSSSNGHSIDSCEKLSHVFLSIHFAYIQGPRYIIYVKYINGWSHGNVSPNAGNRDPGRISRTEMIYHACRDFI</sequence>
<evidence type="ECO:0000313" key="1">
    <source>
        <dbReference type="EMBL" id="JAA90206.1"/>
    </source>
</evidence>
<dbReference type="EMBL" id="GAIX01002354">
    <property type="protein sequence ID" value="JAA90206.1"/>
    <property type="molecule type" value="Transcribed_RNA"/>
</dbReference>
<protein>
    <submittedName>
        <fullName evidence="1">Uncharacterized protein</fullName>
    </submittedName>
</protein>
<accession>S4PCK9</accession>
<reference evidence="1" key="1">
    <citation type="journal article" date="2013" name="BMC Genomics">
        <title>Unscrambling butterfly oogenesis.</title>
        <authorList>
            <person name="Carter J.M."/>
            <person name="Baker S.C."/>
            <person name="Pink R."/>
            <person name="Carter D.R."/>
            <person name="Collins A."/>
            <person name="Tomlin J."/>
            <person name="Gibbs M."/>
            <person name="Breuker C.J."/>
        </authorList>
    </citation>
    <scope>NUCLEOTIDE SEQUENCE</scope>
    <source>
        <tissue evidence="1">Ovary</tissue>
    </source>
</reference>
<reference evidence="1" key="2">
    <citation type="submission" date="2013-05" db="EMBL/GenBank/DDBJ databases">
        <authorList>
            <person name="Carter J.-M."/>
            <person name="Baker S.C."/>
            <person name="Pink R."/>
            <person name="Carter D.R.F."/>
            <person name="Collins A."/>
            <person name="Tomlin J."/>
            <person name="Gibbs M."/>
            <person name="Breuker C.J."/>
        </authorList>
    </citation>
    <scope>NUCLEOTIDE SEQUENCE</scope>
    <source>
        <tissue evidence="1">Ovary</tissue>
    </source>
</reference>